<dbReference type="PROSITE" id="PS00198">
    <property type="entry name" value="4FE4S_FER_1"/>
    <property type="match status" value="1"/>
</dbReference>
<dbReference type="InterPro" id="IPR017900">
    <property type="entry name" value="4Fe4S_Fe_S_CS"/>
</dbReference>
<reference evidence="2" key="1">
    <citation type="journal article" date="2014" name="Front. Microbiol.">
        <title>High frequency of phylogenetically diverse reductive dehalogenase-homologous genes in deep subseafloor sedimentary metagenomes.</title>
        <authorList>
            <person name="Kawai M."/>
            <person name="Futagami T."/>
            <person name="Toyoda A."/>
            <person name="Takaki Y."/>
            <person name="Nishi S."/>
            <person name="Hori S."/>
            <person name="Arai W."/>
            <person name="Tsubouchi T."/>
            <person name="Morono Y."/>
            <person name="Uchiyama I."/>
            <person name="Ito T."/>
            <person name="Fujiyama A."/>
            <person name="Inagaki F."/>
            <person name="Takami H."/>
        </authorList>
    </citation>
    <scope>NUCLEOTIDE SEQUENCE</scope>
    <source>
        <strain evidence="2">Expedition CK06-06</strain>
    </source>
</reference>
<dbReference type="Pfam" id="PF13187">
    <property type="entry name" value="Fer4_9"/>
    <property type="match status" value="1"/>
</dbReference>
<dbReference type="Gene3D" id="3.20.20.100">
    <property type="entry name" value="NADP-dependent oxidoreductase domain"/>
    <property type="match status" value="1"/>
</dbReference>
<dbReference type="InterPro" id="IPR023210">
    <property type="entry name" value="NADP_OxRdtase_dom"/>
</dbReference>
<protein>
    <recommendedName>
        <fullName evidence="1">4Fe-4S ferredoxin-type domain-containing protein</fullName>
    </recommendedName>
</protein>
<evidence type="ECO:0000313" key="2">
    <source>
        <dbReference type="EMBL" id="GAH15998.1"/>
    </source>
</evidence>
<sequence>EEKPNDTFRMRLDKALERLGTYIDFYLMHSLSLEVFQRDWQKILPMLEKAKSAGEIRHIGFSCHDLPQNVIKLIDTGFFECLLLQYNMIDQQYAQAISHAKLKGLGVGSMGPVGGGYLAHPNELTSGLLEHSGTEAVACLRFVWDNNDIDVAFSGMSSTEQVAENILAAYRAEPLSRAEHEQVKGLTEAKRKMAELYCTGCGYCLPCEHGVDIPGVFRLMNEFRVYKVQQRARNSYKWLVSGKSDASHCQECGACLEKCPQKI</sequence>
<dbReference type="PANTHER" id="PTHR43312">
    <property type="entry name" value="D-THREO-ALDOSE 1-DEHYDROGENASE"/>
    <property type="match status" value="1"/>
</dbReference>
<evidence type="ECO:0000259" key="1">
    <source>
        <dbReference type="PROSITE" id="PS51379"/>
    </source>
</evidence>
<dbReference type="InterPro" id="IPR053135">
    <property type="entry name" value="AKR2_Oxidoreductase"/>
</dbReference>
<feature type="domain" description="4Fe-4S ferredoxin-type" evidence="1">
    <location>
        <begin position="240"/>
        <end position="263"/>
    </location>
</feature>
<proteinExistence type="predicted"/>
<dbReference type="Pfam" id="PF00248">
    <property type="entry name" value="Aldo_ket_red"/>
    <property type="match status" value="1"/>
</dbReference>
<feature type="non-terminal residue" evidence="2">
    <location>
        <position position="263"/>
    </location>
</feature>
<dbReference type="EMBL" id="BART01030281">
    <property type="protein sequence ID" value="GAH15998.1"/>
    <property type="molecule type" value="Genomic_DNA"/>
</dbReference>
<dbReference type="PANTHER" id="PTHR43312:SF2">
    <property type="entry name" value="OXIDOREDUCTASE"/>
    <property type="match status" value="1"/>
</dbReference>
<dbReference type="AlphaFoldDB" id="X1F5F5"/>
<dbReference type="InterPro" id="IPR017896">
    <property type="entry name" value="4Fe4S_Fe-S-bd"/>
</dbReference>
<feature type="non-terminal residue" evidence="2">
    <location>
        <position position="1"/>
    </location>
</feature>
<comment type="caution">
    <text evidence="2">The sequence shown here is derived from an EMBL/GenBank/DDBJ whole genome shotgun (WGS) entry which is preliminary data.</text>
</comment>
<dbReference type="PROSITE" id="PS51379">
    <property type="entry name" value="4FE4S_FER_2"/>
    <property type="match status" value="1"/>
</dbReference>
<dbReference type="InterPro" id="IPR036812">
    <property type="entry name" value="NAD(P)_OxRdtase_dom_sf"/>
</dbReference>
<dbReference type="SUPFAM" id="SSF51430">
    <property type="entry name" value="NAD(P)-linked oxidoreductase"/>
    <property type="match status" value="1"/>
</dbReference>
<name>X1F5F5_9ZZZZ</name>
<dbReference type="SUPFAM" id="SSF46548">
    <property type="entry name" value="alpha-helical ferredoxin"/>
    <property type="match status" value="1"/>
</dbReference>
<accession>X1F5F5</accession>
<gene>
    <name evidence="2" type="ORF">S01H4_52919</name>
</gene>
<organism evidence="2">
    <name type="scientific">marine sediment metagenome</name>
    <dbReference type="NCBI Taxonomy" id="412755"/>
    <lineage>
        <taxon>unclassified sequences</taxon>
        <taxon>metagenomes</taxon>
        <taxon>ecological metagenomes</taxon>
    </lineage>
</organism>